<feature type="transmembrane region" description="Helical" evidence="5">
    <location>
        <begin position="215"/>
        <end position="231"/>
    </location>
</feature>
<dbReference type="RefSeq" id="WP_052153865.1">
    <property type="nucleotide sequence ID" value="NZ_JACEIP010000001.1"/>
</dbReference>
<feature type="transmembrane region" description="Helical" evidence="5">
    <location>
        <begin position="91"/>
        <end position="110"/>
    </location>
</feature>
<dbReference type="OrthoDB" id="2417400at2"/>
<name>A0A7W1X7B1_9BACL</name>
<dbReference type="Pfam" id="PF01578">
    <property type="entry name" value="Cytochrom_C_asm"/>
    <property type="match status" value="1"/>
</dbReference>
<feature type="transmembrane region" description="Helical" evidence="5">
    <location>
        <begin position="130"/>
        <end position="154"/>
    </location>
</feature>
<accession>A0A7W1X7B1</accession>
<evidence type="ECO:0000256" key="2">
    <source>
        <dbReference type="ARBA" id="ARBA00022692"/>
    </source>
</evidence>
<protein>
    <submittedName>
        <fullName evidence="7">Cytochrome c biogenesis protein CcsA</fullName>
    </submittedName>
</protein>
<proteinExistence type="predicted"/>
<evidence type="ECO:0000256" key="4">
    <source>
        <dbReference type="ARBA" id="ARBA00023136"/>
    </source>
</evidence>
<sequence length="271" mass="31653">MFAERWFYDFMIYAYALSLLFALADFFHPTRKSGWISYLFLAGVWVMQTFVFVMGLGHYVALSIPLDALFIYSWILIGFTLLMHLIYRMNIFYFIANLIGFIVFAINLFIPRQGSEELTHLLLKELVLIHVAMAMMAYAAFSLASIGSGLYLVNNHLLKQKKWNLLLRQLPSLGWLEWFSIWLVVGGTGFFIAAMVLGVIYSYQAIGHMFWTDPKVWGSFLVTLLYGWILYRWGRKQMMGRRLAWWNTLAILAVLINYVTMRSSDSVHHWF</sequence>
<feature type="transmembrane region" description="Helical" evidence="5">
    <location>
        <begin position="243"/>
        <end position="261"/>
    </location>
</feature>
<organism evidence="7 8">
    <name type="scientific">Thermoactinomyces daqus</name>
    <dbReference type="NCBI Taxonomy" id="1329516"/>
    <lineage>
        <taxon>Bacteria</taxon>
        <taxon>Bacillati</taxon>
        <taxon>Bacillota</taxon>
        <taxon>Bacilli</taxon>
        <taxon>Bacillales</taxon>
        <taxon>Thermoactinomycetaceae</taxon>
        <taxon>Thermoactinomyces</taxon>
    </lineage>
</organism>
<dbReference type="AlphaFoldDB" id="A0A7W1X7B1"/>
<dbReference type="PANTHER" id="PTHR30071:SF15">
    <property type="entry name" value="PROTEIN HEMX"/>
    <property type="match status" value="1"/>
</dbReference>
<gene>
    <name evidence="7" type="primary">ccsA</name>
    <name evidence="7" type="ORF">H1164_00600</name>
</gene>
<keyword evidence="3 5" id="KW-1133">Transmembrane helix</keyword>
<feature type="transmembrane region" description="Helical" evidence="5">
    <location>
        <begin position="6"/>
        <end position="27"/>
    </location>
</feature>
<dbReference type="GO" id="GO:0020037">
    <property type="term" value="F:heme binding"/>
    <property type="evidence" value="ECO:0007669"/>
    <property type="project" value="InterPro"/>
</dbReference>
<dbReference type="InterPro" id="IPR002541">
    <property type="entry name" value="Cyt_c_assembly"/>
</dbReference>
<feature type="transmembrane region" description="Helical" evidence="5">
    <location>
        <begin position="175"/>
        <end position="203"/>
    </location>
</feature>
<feature type="transmembrane region" description="Helical" evidence="5">
    <location>
        <begin position="68"/>
        <end position="86"/>
    </location>
</feature>
<comment type="caution">
    <text evidence="7">The sequence shown here is derived from an EMBL/GenBank/DDBJ whole genome shotgun (WGS) entry which is preliminary data.</text>
</comment>
<keyword evidence="8" id="KW-1185">Reference proteome</keyword>
<evidence type="ECO:0000259" key="6">
    <source>
        <dbReference type="Pfam" id="PF01578"/>
    </source>
</evidence>
<evidence type="ECO:0000313" key="7">
    <source>
        <dbReference type="EMBL" id="MBA4541412.1"/>
    </source>
</evidence>
<dbReference type="PANTHER" id="PTHR30071">
    <property type="entry name" value="HEME EXPORTER PROTEIN C"/>
    <property type="match status" value="1"/>
</dbReference>
<dbReference type="GO" id="GO:0017004">
    <property type="term" value="P:cytochrome complex assembly"/>
    <property type="evidence" value="ECO:0007669"/>
    <property type="project" value="InterPro"/>
</dbReference>
<evidence type="ECO:0000256" key="5">
    <source>
        <dbReference type="SAM" id="Phobius"/>
    </source>
</evidence>
<dbReference type="InterPro" id="IPR045062">
    <property type="entry name" value="Cyt_c_biogenesis_CcsA/CcmC"/>
</dbReference>
<dbReference type="GO" id="GO:0005886">
    <property type="term" value="C:plasma membrane"/>
    <property type="evidence" value="ECO:0007669"/>
    <property type="project" value="TreeGrafter"/>
</dbReference>
<dbReference type="Proteomes" id="UP000530514">
    <property type="component" value="Unassembled WGS sequence"/>
</dbReference>
<evidence type="ECO:0000256" key="3">
    <source>
        <dbReference type="ARBA" id="ARBA00022989"/>
    </source>
</evidence>
<keyword evidence="2 5" id="KW-0812">Transmembrane</keyword>
<dbReference type="EMBL" id="JACEIP010000001">
    <property type="protein sequence ID" value="MBA4541412.1"/>
    <property type="molecule type" value="Genomic_DNA"/>
</dbReference>
<comment type="subcellular location">
    <subcellularLocation>
        <location evidence="1">Membrane</location>
        <topology evidence="1">Multi-pass membrane protein</topology>
    </subcellularLocation>
</comment>
<evidence type="ECO:0000313" key="8">
    <source>
        <dbReference type="Proteomes" id="UP000530514"/>
    </source>
</evidence>
<keyword evidence="4 5" id="KW-0472">Membrane</keyword>
<evidence type="ECO:0000256" key="1">
    <source>
        <dbReference type="ARBA" id="ARBA00004141"/>
    </source>
</evidence>
<feature type="transmembrane region" description="Helical" evidence="5">
    <location>
        <begin position="39"/>
        <end position="62"/>
    </location>
</feature>
<reference evidence="7 8" key="1">
    <citation type="submission" date="2020-07" db="EMBL/GenBank/DDBJ databases">
        <authorList>
            <person name="Feng H."/>
        </authorList>
    </citation>
    <scope>NUCLEOTIDE SEQUENCE [LARGE SCALE GENOMIC DNA]</scope>
    <source>
        <strain evidence="8">s-11</strain>
    </source>
</reference>
<feature type="domain" description="Cytochrome c assembly protein" evidence="6">
    <location>
        <begin position="67"/>
        <end position="265"/>
    </location>
</feature>